<evidence type="ECO:0000256" key="3">
    <source>
        <dbReference type="ARBA" id="ARBA00022729"/>
    </source>
</evidence>
<dbReference type="Proteomes" id="UP001596270">
    <property type="component" value="Unassembled WGS sequence"/>
</dbReference>
<dbReference type="RefSeq" id="WP_371436721.1">
    <property type="nucleotide sequence ID" value="NZ_JBHSRS010000078.1"/>
</dbReference>
<evidence type="ECO:0000313" key="5">
    <source>
        <dbReference type="Proteomes" id="UP001596270"/>
    </source>
</evidence>
<dbReference type="PANTHER" id="PTHR30024:SF47">
    <property type="entry name" value="TAURINE-BINDING PERIPLASMIC PROTEIN"/>
    <property type="match status" value="1"/>
</dbReference>
<keyword evidence="5" id="KW-1185">Reference proteome</keyword>
<name>A0ABW1TXZ8_9BURK</name>
<dbReference type="PANTHER" id="PTHR30024">
    <property type="entry name" value="ALIPHATIC SULFONATES-BINDING PROTEIN-RELATED"/>
    <property type="match status" value="1"/>
</dbReference>
<gene>
    <name evidence="4" type="ORF">ACFQND_15100</name>
</gene>
<dbReference type="Gene3D" id="3.40.190.10">
    <property type="entry name" value="Periplasmic binding protein-like II"/>
    <property type="match status" value="2"/>
</dbReference>
<dbReference type="EMBL" id="JBHSRS010000078">
    <property type="protein sequence ID" value="MFC6282551.1"/>
    <property type="molecule type" value="Genomic_DNA"/>
</dbReference>
<evidence type="ECO:0000256" key="2">
    <source>
        <dbReference type="ARBA" id="ARBA00010742"/>
    </source>
</evidence>
<comment type="caution">
    <text evidence="4">The sequence shown here is derived from an EMBL/GenBank/DDBJ whole genome shotgun (WGS) entry which is preliminary data.</text>
</comment>
<comment type="similarity">
    <text evidence="2">Belongs to the bacterial solute-binding protein SsuA/TauA family.</text>
</comment>
<keyword evidence="3" id="KW-0732">Signal</keyword>
<dbReference type="Pfam" id="PF13379">
    <property type="entry name" value="NMT1_2"/>
    <property type="match status" value="1"/>
</dbReference>
<sequence length="304" mass="32307">MKLRVNIFNTSSNLPLLAGVAKGFFAQRELTIEIQNTPNSDEQRAGLADGSFEIAHAAVDNAVAMIESGKDALIVSGGDAGMNDFMVRAEIHTMADLRGKLLAVDAPNTAYALAAKKILKLNGLLENRDYKVKLAGGTGPRSAAMVADPQLAAGMVNPPFSFSVREKGLKSLGTQFDLLGPYQATGAFVMRQWAKANAGALEGYLAAYIEGQRHVMNPANRGEMIALLTSSFKLSPQAAEGTYEALVKPGSGLAVDARFSDEGFKTALAIRAEMEGMWGGTPPAPDKYIDLSYYGRAIKAAHAH</sequence>
<reference evidence="5" key="1">
    <citation type="journal article" date="2019" name="Int. J. Syst. Evol. Microbiol.">
        <title>The Global Catalogue of Microorganisms (GCM) 10K type strain sequencing project: providing services to taxonomists for standard genome sequencing and annotation.</title>
        <authorList>
            <consortium name="The Broad Institute Genomics Platform"/>
            <consortium name="The Broad Institute Genome Sequencing Center for Infectious Disease"/>
            <person name="Wu L."/>
            <person name="Ma J."/>
        </authorList>
    </citation>
    <scope>NUCLEOTIDE SEQUENCE [LARGE SCALE GENOMIC DNA]</scope>
    <source>
        <strain evidence="5">CCUG 39402</strain>
    </source>
</reference>
<evidence type="ECO:0000256" key="1">
    <source>
        <dbReference type="ARBA" id="ARBA00004418"/>
    </source>
</evidence>
<dbReference type="SUPFAM" id="SSF53850">
    <property type="entry name" value="Periplasmic binding protein-like II"/>
    <property type="match status" value="1"/>
</dbReference>
<evidence type="ECO:0000313" key="4">
    <source>
        <dbReference type="EMBL" id="MFC6282551.1"/>
    </source>
</evidence>
<protein>
    <submittedName>
        <fullName evidence="4">ABC transporter substrate-binding protein</fullName>
    </submittedName>
</protein>
<accession>A0ABW1TXZ8</accession>
<proteinExistence type="inferred from homology"/>
<comment type="subcellular location">
    <subcellularLocation>
        <location evidence="1">Periplasm</location>
    </subcellularLocation>
</comment>
<organism evidence="4 5">
    <name type="scientific">Polaromonas aquatica</name>
    <dbReference type="NCBI Taxonomy" id="332657"/>
    <lineage>
        <taxon>Bacteria</taxon>
        <taxon>Pseudomonadati</taxon>
        <taxon>Pseudomonadota</taxon>
        <taxon>Betaproteobacteria</taxon>
        <taxon>Burkholderiales</taxon>
        <taxon>Comamonadaceae</taxon>
        <taxon>Polaromonas</taxon>
    </lineage>
</organism>